<feature type="region of interest" description="Disordered" evidence="1">
    <location>
        <begin position="82"/>
        <end position="110"/>
    </location>
</feature>
<organism evidence="3 4">
    <name type="scientific">Betta splendens</name>
    <name type="common">Siamese fighting fish</name>
    <dbReference type="NCBI Taxonomy" id="158456"/>
    <lineage>
        <taxon>Eukaryota</taxon>
        <taxon>Metazoa</taxon>
        <taxon>Chordata</taxon>
        <taxon>Craniata</taxon>
        <taxon>Vertebrata</taxon>
        <taxon>Euteleostomi</taxon>
        <taxon>Actinopterygii</taxon>
        <taxon>Neopterygii</taxon>
        <taxon>Teleostei</taxon>
        <taxon>Neoteleostei</taxon>
        <taxon>Acanthomorphata</taxon>
        <taxon>Anabantaria</taxon>
        <taxon>Anabantiformes</taxon>
        <taxon>Anabantoidei</taxon>
        <taxon>Osphronemidae</taxon>
        <taxon>Betta</taxon>
    </lineage>
</organism>
<reference evidence="4" key="1">
    <citation type="submission" date="2025-08" db="UniProtKB">
        <authorList>
            <consortium name="RefSeq"/>
        </authorList>
    </citation>
    <scope>IDENTIFICATION</scope>
</reference>
<dbReference type="OrthoDB" id="9909831at2759"/>
<sequence>MTTRTENTNASGSGTKGPVTSESPSGGGVPGWGIALLVLAAVALLLLLVLLAALLLWCCCCRRSSYEHSSLRDHIPLYSTQSRFQGPNGRPYEPMEKPMKTRTGTYTVNP</sequence>
<feature type="compositionally biased region" description="Polar residues" evidence="1">
    <location>
        <begin position="1"/>
        <end position="24"/>
    </location>
</feature>
<keyword evidence="2" id="KW-0812">Transmembrane</keyword>
<keyword evidence="2" id="KW-1133">Transmembrane helix</keyword>
<evidence type="ECO:0000256" key="1">
    <source>
        <dbReference type="SAM" id="MobiDB-lite"/>
    </source>
</evidence>
<dbReference type="GeneID" id="121201720"/>
<dbReference type="RefSeq" id="XP_040923779.1">
    <property type="nucleotide sequence ID" value="XM_041067845.2"/>
</dbReference>
<dbReference type="Proteomes" id="UP000515150">
    <property type="component" value="Chromosome 16"/>
</dbReference>
<feature type="transmembrane region" description="Helical" evidence="2">
    <location>
        <begin position="32"/>
        <end position="57"/>
    </location>
</feature>
<dbReference type="KEGG" id="bspl:121201720"/>
<evidence type="ECO:0000313" key="3">
    <source>
        <dbReference type="Proteomes" id="UP000515150"/>
    </source>
</evidence>
<accession>A0A8M1H5S4</accession>
<keyword evidence="2" id="KW-0472">Membrane</keyword>
<evidence type="ECO:0000256" key="2">
    <source>
        <dbReference type="SAM" id="Phobius"/>
    </source>
</evidence>
<dbReference type="AlphaFoldDB" id="A0A8M1H5S4"/>
<feature type="region of interest" description="Disordered" evidence="1">
    <location>
        <begin position="1"/>
        <end position="26"/>
    </location>
</feature>
<protein>
    <submittedName>
        <fullName evidence="4">Mucin-1-like</fullName>
    </submittedName>
</protein>
<keyword evidence="3" id="KW-1185">Reference proteome</keyword>
<name>A0A8M1H5S4_BETSP</name>
<evidence type="ECO:0000313" key="4">
    <source>
        <dbReference type="RefSeq" id="XP_040923779.1"/>
    </source>
</evidence>
<proteinExistence type="predicted"/>
<gene>
    <name evidence="4" type="primary">LOC121201720</name>
</gene>